<evidence type="ECO:0000256" key="1">
    <source>
        <dbReference type="ARBA" id="ARBA00006464"/>
    </source>
</evidence>
<sequence length="401" mass="43375">MKAVVTGASGFVGRELVPLLAGAGAELLLVGRDPDALAGLFPGIAACGYEALAQRGASFDLLVHLAVVNNDADAPPETFFAVNVEHMLNVARAAQRAGIGRFVNISSVHALDERNVTPYAQSKREAARRLAGMEGIGARTVYLPAVYGERWSGSLSFLNRLPRSLAHPVFRVLAALKPTVHMRRLAAFLLEPAPGGEDEIILSDGQEQNLVYRVVRRAVDLAFVFAVAVLLGWAMLLIWGLIRAGSPGPGIFAQERVGRHGALFTCYKFRTMKQGTVQAGTHEVSGDAITPVGRFLRRTKLDELPQIWNLLRNEMSLVGPRPCLPVQRELVEARRRLGVLRLKPGITGLAQIEGIDMSDPERLARRDAHYGALLSLLLDLRIMAATALGRGRGDRTAGQAP</sequence>
<comment type="similarity">
    <text evidence="1">Belongs to the bacterial sugar transferase family.</text>
</comment>
<dbReference type="Pfam" id="PF02397">
    <property type="entry name" value="Bac_transf"/>
    <property type="match status" value="1"/>
</dbReference>
<dbReference type="GO" id="GO:0000271">
    <property type="term" value="P:polysaccharide biosynthetic process"/>
    <property type="evidence" value="ECO:0007669"/>
    <property type="project" value="UniProtKB-KW"/>
</dbReference>
<dbReference type="Pfam" id="PF01370">
    <property type="entry name" value="Epimerase"/>
    <property type="match status" value="1"/>
</dbReference>
<dbReference type="PANTHER" id="PTHR30576:SF10">
    <property type="entry name" value="SLL5057 PROTEIN"/>
    <property type="match status" value="1"/>
</dbReference>
<keyword evidence="2" id="KW-0270">Exopolysaccharide synthesis</keyword>
<evidence type="ECO:0000313" key="6">
    <source>
        <dbReference type="EMBL" id="TDR33269.1"/>
    </source>
</evidence>
<accession>A0A4R6YCF4</accession>
<gene>
    <name evidence="6" type="ORF">DES43_12465</name>
</gene>
<name>A0A4R6YCF4_9HYPH</name>
<dbReference type="RefSeq" id="WP_084496574.1">
    <property type="nucleotide sequence ID" value="NZ_KK073900.1"/>
</dbReference>
<feature type="domain" description="NAD-dependent epimerase/dehydratase" evidence="4">
    <location>
        <begin position="4"/>
        <end position="150"/>
    </location>
</feature>
<evidence type="ECO:0000259" key="4">
    <source>
        <dbReference type="Pfam" id="PF01370"/>
    </source>
</evidence>
<evidence type="ECO:0000313" key="7">
    <source>
        <dbReference type="Proteomes" id="UP000294958"/>
    </source>
</evidence>
<evidence type="ECO:0000259" key="5">
    <source>
        <dbReference type="Pfam" id="PF02397"/>
    </source>
</evidence>
<feature type="domain" description="Bacterial sugar transferase" evidence="5">
    <location>
        <begin position="216"/>
        <end position="387"/>
    </location>
</feature>
<dbReference type="OrthoDB" id="9808602at2"/>
<comment type="caution">
    <text evidence="6">The sequence shown here is derived from an EMBL/GenBank/DDBJ whole genome shotgun (WGS) entry which is preliminary data.</text>
</comment>
<keyword evidence="7" id="KW-1185">Reference proteome</keyword>
<dbReference type="InterPro" id="IPR001509">
    <property type="entry name" value="Epimerase_deHydtase"/>
</dbReference>
<feature type="transmembrane region" description="Helical" evidence="3">
    <location>
        <begin position="221"/>
        <end position="242"/>
    </location>
</feature>
<dbReference type="PANTHER" id="PTHR30576">
    <property type="entry name" value="COLANIC BIOSYNTHESIS UDP-GLUCOSE LIPID CARRIER TRANSFERASE"/>
    <property type="match status" value="1"/>
</dbReference>
<organism evidence="6 7">
    <name type="scientific">Aquamicrobium defluvii</name>
    <dbReference type="NCBI Taxonomy" id="69279"/>
    <lineage>
        <taxon>Bacteria</taxon>
        <taxon>Pseudomonadati</taxon>
        <taxon>Pseudomonadota</taxon>
        <taxon>Alphaproteobacteria</taxon>
        <taxon>Hyphomicrobiales</taxon>
        <taxon>Phyllobacteriaceae</taxon>
        <taxon>Aquamicrobium</taxon>
    </lineage>
</organism>
<dbReference type="InterPro" id="IPR036291">
    <property type="entry name" value="NAD(P)-bd_dom_sf"/>
</dbReference>
<dbReference type="SUPFAM" id="SSF51735">
    <property type="entry name" value="NAD(P)-binding Rossmann-fold domains"/>
    <property type="match status" value="1"/>
</dbReference>
<dbReference type="InterPro" id="IPR003362">
    <property type="entry name" value="Bact_transf"/>
</dbReference>
<keyword evidence="6" id="KW-0808">Transferase</keyword>
<dbReference type="AlphaFoldDB" id="A0A4R6YCF4"/>
<keyword evidence="3" id="KW-1133">Transmembrane helix</keyword>
<evidence type="ECO:0000256" key="3">
    <source>
        <dbReference type="SAM" id="Phobius"/>
    </source>
</evidence>
<dbReference type="GO" id="GO:0016780">
    <property type="term" value="F:phosphotransferase activity, for other substituted phosphate groups"/>
    <property type="evidence" value="ECO:0007669"/>
    <property type="project" value="TreeGrafter"/>
</dbReference>
<dbReference type="Proteomes" id="UP000294958">
    <property type="component" value="Unassembled WGS sequence"/>
</dbReference>
<evidence type="ECO:0000256" key="2">
    <source>
        <dbReference type="ARBA" id="ARBA00023169"/>
    </source>
</evidence>
<keyword evidence="3" id="KW-0472">Membrane</keyword>
<keyword evidence="3" id="KW-0812">Transmembrane</keyword>
<protein>
    <submittedName>
        <fullName evidence="6">Lipopolysaccharide/colanic/teichoic acid biosynthesis glycosyltransferase</fullName>
    </submittedName>
</protein>
<proteinExistence type="inferred from homology"/>
<dbReference type="Gene3D" id="3.40.50.720">
    <property type="entry name" value="NAD(P)-binding Rossmann-like Domain"/>
    <property type="match status" value="1"/>
</dbReference>
<reference evidence="6 7" key="1">
    <citation type="submission" date="2019-03" db="EMBL/GenBank/DDBJ databases">
        <title>Genomic Encyclopedia of Type Strains, Phase IV (KMG-IV): sequencing the most valuable type-strain genomes for metagenomic binning, comparative biology and taxonomic classification.</title>
        <authorList>
            <person name="Goeker M."/>
        </authorList>
    </citation>
    <scope>NUCLEOTIDE SEQUENCE [LARGE SCALE GENOMIC DNA]</scope>
    <source>
        <strain evidence="6 7">DSM 11603</strain>
    </source>
</reference>
<dbReference type="EMBL" id="SNZF01000024">
    <property type="protein sequence ID" value="TDR33269.1"/>
    <property type="molecule type" value="Genomic_DNA"/>
</dbReference>